<gene>
    <name evidence="1" type="ORF">PLEPLA_LOCUS48644</name>
</gene>
<sequence>MFFQASYCSQSLCSLRRERSKMLVYPEANGASLIAIPTVPSRPPSASIGLYQRKAKETAAAVHQEARDSWWNWVEQWHDGKGVVRAGSVESGILPKIHTTPGTTVSLQVLLLWTRGLTPGRKAENIEKI</sequence>
<reference evidence="1" key="1">
    <citation type="submission" date="2020-03" db="EMBL/GenBank/DDBJ databases">
        <authorList>
            <person name="Weist P."/>
        </authorList>
    </citation>
    <scope>NUCLEOTIDE SEQUENCE</scope>
</reference>
<accession>A0A9N7ZEX5</accession>
<proteinExistence type="predicted"/>
<dbReference type="Proteomes" id="UP001153269">
    <property type="component" value="Unassembled WGS sequence"/>
</dbReference>
<comment type="caution">
    <text evidence="1">The sequence shown here is derived from an EMBL/GenBank/DDBJ whole genome shotgun (WGS) entry which is preliminary data.</text>
</comment>
<name>A0A9N7ZEX5_PLEPL</name>
<dbReference type="EMBL" id="CADEAL010004493">
    <property type="protein sequence ID" value="CAB1460772.1"/>
    <property type="molecule type" value="Genomic_DNA"/>
</dbReference>
<dbReference type="AlphaFoldDB" id="A0A9N7ZEX5"/>
<keyword evidence="2" id="KW-1185">Reference proteome</keyword>
<evidence type="ECO:0000313" key="2">
    <source>
        <dbReference type="Proteomes" id="UP001153269"/>
    </source>
</evidence>
<protein>
    <submittedName>
        <fullName evidence="1">Uncharacterized protein</fullName>
    </submittedName>
</protein>
<organism evidence="1 2">
    <name type="scientific">Pleuronectes platessa</name>
    <name type="common">European plaice</name>
    <dbReference type="NCBI Taxonomy" id="8262"/>
    <lineage>
        <taxon>Eukaryota</taxon>
        <taxon>Metazoa</taxon>
        <taxon>Chordata</taxon>
        <taxon>Craniata</taxon>
        <taxon>Vertebrata</taxon>
        <taxon>Euteleostomi</taxon>
        <taxon>Actinopterygii</taxon>
        <taxon>Neopterygii</taxon>
        <taxon>Teleostei</taxon>
        <taxon>Neoteleostei</taxon>
        <taxon>Acanthomorphata</taxon>
        <taxon>Carangaria</taxon>
        <taxon>Pleuronectiformes</taxon>
        <taxon>Pleuronectoidei</taxon>
        <taxon>Pleuronectidae</taxon>
        <taxon>Pleuronectes</taxon>
    </lineage>
</organism>
<evidence type="ECO:0000313" key="1">
    <source>
        <dbReference type="EMBL" id="CAB1460772.1"/>
    </source>
</evidence>